<dbReference type="PROSITE" id="PS01031">
    <property type="entry name" value="SHSP"/>
    <property type="match status" value="1"/>
</dbReference>
<feature type="domain" description="SHSP" evidence="4">
    <location>
        <begin position="1"/>
        <end position="90"/>
    </location>
</feature>
<evidence type="ECO:0000259" key="4">
    <source>
        <dbReference type="PROSITE" id="PS01031"/>
    </source>
</evidence>
<evidence type="ECO:0000256" key="2">
    <source>
        <dbReference type="RuleBase" id="RU003616"/>
    </source>
</evidence>
<feature type="compositionally biased region" description="Basic and acidic residues" evidence="3">
    <location>
        <begin position="22"/>
        <end position="35"/>
    </location>
</feature>
<feature type="region of interest" description="Disordered" evidence="3">
    <location>
        <begin position="1"/>
        <end position="35"/>
    </location>
</feature>
<evidence type="ECO:0000256" key="1">
    <source>
        <dbReference type="PROSITE-ProRule" id="PRU00285"/>
    </source>
</evidence>
<reference evidence="5 6" key="1">
    <citation type="submission" date="2020-07" db="EMBL/GenBank/DDBJ databases">
        <title>Endozoicomonas sp. nov., isolated from sediment.</title>
        <authorList>
            <person name="Gu T."/>
        </authorList>
    </citation>
    <scope>NUCLEOTIDE SEQUENCE [LARGE SCALE GENOMIC DNA]</scope>
    <source>
        <strain evidence="5 6">SM1973</strain>
    </source>
</reference>
<dbReference type="Gene3D" id="2.60.40.790">
    <property type="match status" value="1"/>
</dbReference>
<dbReference type="Proteomes" id="UP000569732">
    <property type="component" value="Unassembled WGS sequence"/>
</dbReference>
<dbReference type="RefSeq" id="WP_180568275.1">
    <property type="nucleotide sequence ID" value="NZ_JACCKB010000011.1"/>
</dbReference>
<comment type="caution">
    <text evidence="5">The sequence shown here is derived from an EMBL/GenBank/DDBJ whole genome shotgun (WGS) entry which is preliminary data.</text>
</comment>
<comment type="similarity">
    <text evidence="1 2">Belongs to the small heat shock protein (HSP20) family.</text>
</comment>
<feature type="compositionally biased region" description="Basic and acidic residues" evidence="3">
    <location>
        <begin position="1"/>
        <end position="11"/>
    </location>
</feature>
<dbReference type="InterPro" id="IPR002068">
    <property type="entry name" value="A-crystallin/Hsp20_dom"/>
</dbReference>
<evidence type="ECO:0000313" key="5">
    <source>
        <dbReference type="EMBL" id="NYZ66188.1"/>
    </source>
</evidence>
<dbReference type="EMBL" id="JACCKB010000011">
    <property type="protein sequence ID" value="NYZ66188.1"/>
    <property type="molecule type" value="Genomic_DNA"/>
</dbReference>
<organism evidence="5 6">
    <name type="scientific">Spartinivicinus marinus</name>
    <dbReference type="NCBI Taxonomy" id="2994442"/>
    <lineage>
        <taxon>Bacteria</taxon>
        <taxon>Pseudomonadati</taxon>
        <taxon>Pseudomonadota</taxon>
        <taxon>Gammaproteobacteria</taxon>
        <taxon>Oceanospirillales</taxon>
        <taxon>Zooshikellaceae</taxon>
        <taxon>Spartinivicinus</taxon>
    </lineage>
</organism>
<accession>A0A853I693</accession>
<dbReference type="SUPFAM" id="SSF49764">
    <property type="entry name" value="HSP20-like chaperones"/>
    <property type="match status" value="1"/>
</dbReference>
<name>A0A853I693_9GAMM</name>
<gene>
    <name evidence="5" type="ORF">H0A36_09195</name>
</gene>
<sequence>MPGVKKEDIHLTLENGTLTLEAETKQEGKEEREGKVIRQERRYGKLMRSFSVGNNVHESDISAKLEDEVLTLKAPKLEETSPSIRRIDIK</sequence>
<dbReference type="InterPro" id="IPR031107">
    <property type="entry name" value="Small_HSP"/>
</dbReference>
<dbReference type="InterPro" id="IPR008978">
    <property type="entry name" value="HSP20-like_chaperone"/>
</dbReference>
<dbReference type="Pfam" id="PF00011">
    <property type="entry name" value="HSP20"/>
    <property type="match status" value="1"/>
</dbReference>
<dbReference type="PANTHER" id="PTHR11527">
    <property type="entry name" value="HEAT-SHOCK PROTEIN 20 FAMILY MEMBER"/>
    <property type="match status" value="1"/>
</dbReference>
<dbReference type="AlphaFoldDB" id="A0A853I693"/>
<protein>
    <submittedName>
        <fullName evidence="5">Hsp20 family protein</fullName>
    </submittedName>
</protein>
<proteinExistence type="inferred from homology"/>
<evidence type="ECO:0000313" key="6">
    <source>
        <dbReference type="Proteomes" id="UP000569732"/>
    </source>
</evidence>
<keyword evidence="6" id="KW-1185">Reference proteome</keyword>
<evidence type="ECO:0000256" key="3">
    <source>
        <dbReference type="SAM" id="MobiDB-lite"/>
    </source>
</evidence>